<feature type="transmembrane region" description="Helical" evidence="1">
    <location>
        <begin position="285"/>
        <end position="307"/>
    </location>
</feature>
<keyword evidence="4" id="KW-1185">Reference proteome</keyword>
<reference evidence="3 4" key="1">
    <citation type="submission" date="2021-02" db="EMBL/GenBank/DDBJ databases">
        <title>De Novo genome assembly of isolated myxobacteria.</title>
        <authorList>
            <person name="Stevens D.C."/>
        </authorList>
    </citation>
    <scope>NUCLEOTIDE SEQUENCE [LARGE SCALE GENOMIC DNA]</scope>
    <source>
        <strain evidence="4">SCPEA02</strain>
    </source>
</reference>
<evidence type="ECO:0000259" key="2">
    <source>
        <dbReference type="Pfam" id="PF01757"/>
    </source>
</evidence>
<keyword evidence="1" id="KW-1133">Transmembrane helix</keyword>
<dbReference type="InterPro" id="IPR050879">
    <property type="entry name" value="Acyltransferase_3"/>
</dbReference>
<organism evidence="3 4">
    <name type="scientific">Pyxidicoccus parkwayensis</name>
    <dbReference type="NCBI Taxonomy" id="2813578"/>
    <lineage>
        <taxon>Bacteria</taxon>
        <taxon>Pseudomonadati</taxon>
        <taxon>Myxococcota</taxon>
        <taxon>Myxococcia</taxon>
        <taxon>Myxococcales</taxon>
        <taxon>Cystobacterineae</taxon>
        <taxon>Myxococcaceae</taxon>
        <taxon>Pyxidicoccus</taxon>
    </lineage>
</organism>
<feature type="domain" description="Acyltransferase 3" evidence="2">
    <location>
        <begin position="10"/>
        <end position="336"/>
    </location>
</feature>
<evidence type="ECO:0000256" key="1">
    <source>
        <dbReference type="SAM" id="Phobius"/>
    </source>
</evidence>
<dbReference type="RefSeq" id="WP_206720582.1">
    <property type="nucleotide sequence ID" value="NZ_CP071090.1"/>
</dbReference>
<dbReference type="PANTHER" id="PTHR23028">
    <property type="entry name" value="ACETYLTRANSFERASE"/>
    <property type="match status" value="1"/>
</dbReference>
<feature type="transmembrane region" description="Helical" evidence="1">
    <location>
        <begin position="145"/>
        <end position="167"/>
    </location>
</feature>
<proteinExistence type="predicted"/>
<keyword evidence="1" id="KW-0472">Membrane</keyword>
<dbReference type="PANTHER" id="PTHR23028:SF53">
    <property type="entry name" value="ACYL_TRANSF_3 DOMAIN-CONTAINING PROTEIN"/>
    <property type="match status" value="1"/>
</dbReference>
<dbReference type="InterPro" id="IPR002656">
    <property type="entry name" value="Acyl_transf_3_dom"/>
</dbReference>
<feature type="transmembrane region" description="Helical" evidence="1">
    <location>
        <begin position="319"/>
        <end position="340"/>
    </location>
</feature>
<keyword evidence="3" id="KW-0012">Acyltransferase</keyword>
<keyword evidence="1" id="KW-0812">Transmembrane</keyword>
<keyword evidence="3" id="KW-0808">Transferase</keyword>
<feature type="transmembrane region" description="Helical" evidence="1">
    <location>
        <begin position="95"/>
        <end position="114"/>
    </location>
</feature>
<protein>
    <submittedName>
        <fullName evidence="3">Acyltransferase</fullName>
    </submittedName>
</protein>
<evidence type="ECO:0000313" key="3">
    <source>
        <dbReference type="EMBL" id="QSQ18994.1"/>
    </source>
</evidence>
<feature type="transmembrane region" description="Helical" evidence="1">
    <location>
        <begin position="54"/>
        <end position="74"/>
    </location>
</feature>
<dbReference type="Proteomes" id="UP000662747">
    <property type="component" value="Chromosome"/>
</dbReference>
<sequence length="374" mass="40788">MPAESRPRYVFIDALRGFAALAVVGFHAREGGHLAQVEPFLGPVLNGVLRRGDAGVTVFFVISGFVIAASMAHAHVTPGYVGRFLARRSVRLDPAYWASMVLTVGFGLLSVRFVPGKTYELPTWGEVLVHLTYLTDLLGVRQLSAVYWTLCYEFQFYATFALLLLGITRQRERLGDERALTMALWPATLLSDLWLVGLEPFHVHGLFVDRWHLFLTGVLVWRAVVRRSGAHVAAAASQVALVGVMGFVRADVQLHVAAATGAVVLAVGLVGRLESWLSWRALQGLGAISYSLYLTHNAVTGALFRVGFRLTGRSPAWEAMWFVLALGGCIGFAWVFHKLIEAPSLALSRRIRLGASEPATQGRAEVVAPTSLAP</sequence>
<evidence type="ECO:0000313" key="4">
    <source>
        <dbReference type="Proteomes" id="UP000662747"/>
    </source>
</evidence>
<name>A0ABX7NNE8_9BACT</name>
<accession>A0ABX7NNE8</accession>
<dbReference type="Pfam" id="PF01757">
    <property type="entry name" value="Acyl_transf_3"/>
    <property type="match status" value="1"/>
</dbReference>
<dbReference type="GO" id="GO:0016746">
    <property type="term" value="F:acyltransferase activity"/>
    <property type="evidence" value="ECO:0007669"/>
    <property type="project" value="UniProtKB-KW"/>
</dbReference>
<feature type="transmembrane region" description="Helical" evidence="1">
    <location>
        <begin position="254"/>
        <end position="273"/>
    </location>
</feature>
<gene>
    <name evidence="3" type="ORF">JY651_26990</name>
</gene>
<dbReference type="EMBL" id="CP071090">
    <property type="protein sequence ID" value="QSQ18994.1"/>
    <property type="molecule type" value="Genomic_DNA"/>
</dbReference>